<feature type="compositionally biased region" description="Polar residues" evidence="1">
    <location>
        <begin position="102"/>
        <end position="111"/>
    </location>
</feature>
<dbReference type="VEuPathDB" id="VectorBase:PPAI005560"/>
<dbReference type="EMBL" id="AJVK01030973">
    <property type="status" value="NOT_ANNOTATED_CDS"/>
    <property type="molecule type" value="Genomic_DNA"/>
</dbReference>
<dbReference type="Proteomes" id="UP000092462">
    <property type="component" value="Unassembled WGS sequence"/>
</dbReference>
<feature type="region of interest" description="Disordered" evidence="1">
    <location>
        <begin position="134"/>
        <end position="160"/>
    </location>
</feature>
<feature type="region of interest" description="Disordered" evidence="1">
    <location>
        <begin position="57"/>
        <end position="111"/>
    </location>
</feature>
<feature type="compositionally biased region" description="Polar residues" evidence="1">
    <location>
        <begin position="78"/>
        <end position="94"/>
    </location>
</feature>
<sequence>MTRERAMENYVDELKKIIETMSYTDNVAQFMGSISELDGVNVDDLEAVAPDAIKKVRSHPNSPFASREASPVRAPTNGVASSSGYQMPQLTNGNGYLMNGNHDPSTVYQNGHLTEQSDDEYIDTVEDEPETLSARSISSVSSSQHVSRSKVRSDSGSVRRTVAQLNGGNGANEDFTEVLNLLNATVDRMSVDLQQVTNRINIMERSLLEVRYMHASRVSVAVL</sequence>
<accession>A0A1B0DCM1</accession>
<dbReference type="EnsemblMetazoa" id="PPAI005560-RA">
    <property type="protein sequence ID" value="PPAI005560-PA"/>
    <property type="gene ID" value="PPAI005560"/>
</dbReference>
<reference evidence="2" key="1">
    <citation type="submission" date="2022-08" db="UniProtKB">
        <authorList>
            <consortium name="EnsemblMetazoa"/>
        </authorList>
    </citation>
    <scope>IDENTIFICATION</scope>
    <source>
        <strain evidence="2">Israel</strain>
    </source>
</reference>
<evidence type="ECO:0000313" key="2">
    <source>
        <dbReference type="EnsemblMetazoa" id="PPAI005560-PA"/>
    </source>
</evidence>
<protein>
    <submittedName>
        <fullName evidence="2">Uncharacterized protein</fullName>
    </submittedName>
</protein>
<dbReference type="PROSITE" id="PS51228">
    <property type="entry name" value="ACB_2"/>
    <property type="match status" value="1"/>
</dbReference>
<evidence type="ECO:0000256" key="1">
    <source>
        <dbReference type="SAM" id="MobiDB-lite"/>
    </source>
</evidence>
<dbReference type="VEuPathDB" id="VectorBase:PPAPM1_005226"/>
<dbReference type="InterPro" id="IPR000582">
    <property type="entry name" value="Acyl-CoA-binding_protein"/>
</dbReference>
<name>A0A1B0DCM1_PHLPP</name>
<evidence type="ECO:0000313" key="3">
    <source>
        <dbReference type="Proteomes" id="UP000092462"/>
    </source>
</evidence>
<proteinExistence type="predicted"/>
<keyword evidence="3" id="KW-1185">Reference proteome</keyword>
<dbReference type="GO" id="GO:0000062">
    <property type="term" value="F:fatty-acyl-CoA binding"/>
    <property type="evidence" value="ECO:0007669"/>
    <property type="project" value="InterPro"/>
</dbReference>
<feature type="compositionally biased region" description="Low complexity" evidence="1">
    <location>
        <begin position="134"/>
        <end position="146"/>
    </location>
</feature>
<dbReference type="AlphaFoldDB" id="A0A1B0DCM1"/>
<organism evidence="2 3">
    <name type="scientific">Phlebotomus papatasi</name>
    <name type="common">Sandfly</name>
    <dbReference type="NCBI Taxonomy" id="29031"/>
    <lineage>
        <taxon>Eukaryota</taxon>
        <taxon>Metazoa</taxon>
        <taxon>Ecdysozoa</taxon>
        <taxon>Arthropoda</taxon>
        <taxon>Hexapoda</taxon>
        <taxon>Insecta</taxon>
        <taxon>Pterygota</taxon>
        <taxon>Neoptera</taxon>
        <taxon>Endopterygota</taxon>
        <taxon>Diptera</taxon>
        <taxon>Nematocera</taxon>
        <taxon>Psychodoidea</taxon>
        <taxon>Psychodidae</taxon>
        <taxon>Phlebotomus</taxon>
        <taxon>Phlebotomus</taxon>
    </lineage>
</organism>